<dbReference type="InterPro" id="IPR035965">
    <property type="entry name" value="PAS-like_dom_sf"/>
</dbReference>
<keyword evidence="3" id="KW-1185">Reference proteome</keyword>
<dbReference type="InterPro" id="IPR009057">
    <property type="entry name" value="Homeodomain-like_sf"/>
</dbReference>
<dbReference type="PANTHER" id="PTHR44757">
    <property type="entry name" value="DIGUANYLATE CYCLASE DGCP"/>
    <property type="match status" value="1"/>
</dbReference>
<dbReference type="GO" id="GO:0006355">
    <property type="term" value="P:regulation of DNA-templated transcription"/>
    <property type="evidence" value="ECO:0007669"/>
    <property type="project" value="InterPro"/>
</dbReference>
<dbReference type="SUPFAM" id="SSF46689">
    <property type="entry name" value="Homeodomain-like"/>
    <property type="match status" value="1"/>
</dbReference>
<name>A0A4Q7W2J6_9BURK</name>
<dbReference type="InterPro" id="IPR000014">
    <property type="entry name" value="PAS"/>
</dbReference>
<dbReference type="Pfam" id="PF02954">
    <property type="entry name" value="HTH_8"/>
    <property type="match status" value="1"/>
</dbReference>
<dbReference type="OrthoDB" id="5499170at2"/>
<dbReference type="PANTHER" id="PTHR44757:SF2">
    <property type="entry name" value="BIOFILM ARCHITECTURE MAINTENANCE PROTEIN MBAA"/>
    <property type="match status" value="1"/>
</dbReference>
<dbReference type="Gene3D" id="1.20.5.430">
    <property type="match status" value="1"/>
</dbReference>
<dbReference type="Gene3D" id="3.30.450.20">
    <property type="entry name" value="PAS domain"/>
    <property type="match status" value="3"/>
</dbReference>
<dbReference type="NCBIfam" id="TIGR00229">
    <property type="entry name" value="sensory_box"/>
    <property type="match status" value="2"/>
</dbReference>
<protein>
    <submittedName>
        <fullName evidence="2">Transcriptional regulator PpsR</fullName>
    </submittedName>
</protein>
<dbReference type="EMBL" id="SHKP01000004">
    <property type="protein sequence ID" value="RZU02879.1"/>
    <property type="molecule type" value="Genomic_DNA"/>
</dbReference>
<dbReference type="AlphaFoldDB" id="A0A4Q7W2J6"/>
<dbReference type="Proteomes" id="UP000293671">
    <property type="component" value="Unassembled WGS sequence"/>
</dbReference>
<dbReference type="Pfam" id="PF13188">
    <property type="entry name" value="PAS_8"/>
    <property type="match status" value="1"/>
</dbReference>
<proteinExistence type="predicted"/>
<dbReference type="SUPFAM" id="SSF55785">
    <property type="entry name" value="PYP-like sensor domain (PAS domain)"/>
    <property type="match status" value="2"/>
</dbReference>
<dbReference type="InterPro" id="IPR011785">
    <property type="entry name" value="Tscrpt_reg_PpsR-CrtJ"/>
</dbReference>
<evidence type="ECO:0000313" key="2">
    <source>
        <dbReference type="EMBL" id="RZU02879.1"/>
    </source>
</evidence>
<comment type="caution">
    <text evidence="2">The sequence shown here is derived from an EMBL/GenBank/DDBJ whole genome shotgun (WGS) entry which is preliminary data.</text>
</comment>
<dbReference type="InterPro" id="IPR002197">
    <property type="entry name" value="HTH_Fis"/>
</dbReference>
<dbReference type="PROSITE" id="PS50112">
    <property type="entry name" value="PAS"/>
    <property type="match status" value="2"/>
</dbReference>
<sequence>MSAFDSPTFSLAGLDGEAAASVIAVAADVALMLDGEGVIRDVSVGNKQLALDGYRKWVGRSWAETVTVESRPKVAALLKEAGAAAARKWRHINHPSPHGADVPLLYSTIQVGKEGSVVALGRDLSAVAALQQRLVDAQQSMERDYLRLRHMETRYRHLFESALEAVLVVDGASQKVLEVNPAACQLIGDTSKRIVGRALPEFFDAAGGRALLTLLGGVRAVGRAQQVTISLGAEQRELSVSASSFRQEGGALFLVRLHAARELGAAPAPNAQTLLARAIERVPDGFVVTDAEGRVLAANSAFVEMTQLAASEQLVGQSLERWLGRSGVDLSVLLANLRQHGAVRLFATTVSNQYGSSIEAEISAAAFSDGERSCFGFTLRDVGRRLGETPPRQRRELPRSVAQLTELVGRMPLKDIVGETTDLIEQLCIEAALELTRNNRASASEMLGLSRQSLYVKLRRYNLGDSGGDGGK</sequence>
<dbReference type="Gene3D" id="1.10.10.60">
    <property type="entry name" value="Homeodomain-like"/>
    <property type="match status" value="1"/>
</dbReference>
<feature type="domain" description="PAS" evidence="1">
    <location>
        <begin position="271"/>
        <end position="312"/>
    </location>
</feature>
<dbReference type="GO" id="GO:0043565">
    <property type="term" value="F:sequence-specific DNA binding"/>
    <property type="evidence" value="ECO:0007669"/>
    <property type="project" value="InterPro"/>
</dbReference>
<evidence type="ECO:0000259" key="1">
    <source>
        <dbReference type="PROSITE" id="PS50112"/>
    </source>
</evidence>
<dbReference type="PRINTS" id="PR01590">
    <property type="entry name" value="HTHFIS"/>
</dbReference>
<evidence type="ECO:0000313" key="3">
    <source>
        <dbReference type="Proteomes" id="UP000293671"/>
    </source>
</evidence>
<dbReference type="CDD" id="cd00130">
    <property type="entry name" value="PAS"/>
    <property type="match status" value="1"/>
</dbReference>
<dbReference type="InterPro" id="IPR052155">
    <property type="entry name" value="Biofilm_reg_signaling"/>
</dbReference>
<dbReference type="SMART" id="SM00091">
    <property type="entry name" value="PAS"/>
    <property type="match status" value="3"/>
</dbReference>
<reference evidence="2 3" key="1">
    <citation type="submission" date="2019-02" db="EMBL/GenBank/DDBJ databases">
        <title>Genomic Encyclopedia of Type Strains, Phase IV (KMG-IV): sequencing the most valuable type-strain genomes for metagenomic binning, comparative biology and taxonomic classification.</title>
        <authorList>
            <person name="Goeker M."/>
        </authorList>
    </citation>
    <scope>NUCLEOTIDE SEQUENCE [LARGE SCALE GENOMIC DNA]</scope>
    <source>
        <strain evidence="2 3">DSM 19570</strain>
    </source>
</reference>
<dbReference type="Pfam" id="PF00989">
    <property type="entry name" value="PAS"/>
    <property type="match status" value="1"/>
</dbReference>
<dbReference type="RefSeq" id="WP_130430597.1">
    <property type="nucleotide sequence ID" value="NZ_SHKP01000004.1"/>
</dbReference>
<gene>
    <name evidence="2" type="ORF">EV670_0909</name>
</gene>
<organism evidence="2 3">
    <name type="scientific">Rivibacter subsaxonicus</name>
    <dbReference type="NCBI Taxonomy" id="457575"/>
    <lineage>
        <taxon>Bacteria</taxon>
        <taxon>Pseudomonadati</taxon>
        <taxon>Pseudomonadota</taxon>
        <taxon>Betaproteobacteria</taxon>
        <taxon>Burkholderiales</taxon>
        <taxon>Rivibacter</taxon>
    </lineage>
</organism>
<accession>A0A4Q7W2J6</accession>
<dbReference type="InterPro" id="IPR013767">
    <property type="entry name" value="PAS_fold"/>
</dbReference>
<dbReference type="NCBIfam" id="TIGR02040">
    <property type="entry name" value="PpsR-CrtJ"/>
    <property type="match status" value="1"/>
</dbReference>
<feature type="domain" description="PAS" evidence="1">
    <location>
        <begin position="151"/>
        <end position="199"/>
    </location>
</feature>